<dbReference type="InterPro" id="IPR003563">
    <property type="entry name" value="8ODP"/>
</dbReference>
<evidence type="ECO:0000256" key="18">
    <source>
        <dbReference type="ARBA" id="ARBA00031927"/>
    </source>
</evidence>
<evidence type="ECO:0000256" key="19">
    <source>
        <dbReference type="ARBA" id="ARBA00032071"/>
    </source>
</evidence>
<evidence type="ECO:0000256" key="5">
    <source>
        <dbReference type="ARBA" id="ARBA00022723"/>
    </source>
</evidence>
<evidence type="ECO:0000256" key="9">
    <source>
        <dbReference type="ARBA" id="ARBA00024448"/>
    </source>
</evidence>
<dbReference type="PROSITE" id="PS51462">
    <property type="entry name" value="NUDIX"/>
    <property type="match status" value="1"/>
</dbReference>
<dbReference type="Gene3D" id="3.90.79.10">
    <property type="entry name" value="Nucleoside Triphosphate Pyrophosphohydrolase"/>
    <property type="match status" value="1"/>
</dbReference>
<gene>
    <name evidence="25" type="ORF">C8R41DRAFT_886409</name>
</gene>
<comment type="catalytic activity">
    <reaction evidence="12">
        <text>2-oxo-ATP + H2O = 2-oxo-AMP + diphosphate + H(+)</text>
        <dbReference type="Rhea" id="RHEA:67392"/>
        <dbReference type="ChEBI" id="CHEBI:15377"/>
        <dbReference type="ChEBI" id="CHEBI:15378"/>
        <dbReference type="ChEBI" id="CHEBI:33019"/>
        <dbReference type="ChEBI" id="CHEBI:71395"/>
        <dbReference type="ChEBI" id="CHEBI:172878"/>
    </reaction>
    <physiologicalReaction direction="left-to-right" evidence="12">
        <dbReference type="Rhea" id="RHEA:67393"/>
    </physiologicalReaction>
</comment>
<dbReference type="CDD" id="cd03427">
    <property type="entry name" value="NUDIX_MTH1_Nudt1"/>
    <property type="match status" value="1"/>
</dbReference>
<evidence type="ECO:0000313" key="25">
    <source>
        <dbReference type="EMBL" id="KAJ4479874.1"/>
    </source>
</evidence>
<dbReference type="Proteomes" id="UP001150217">
    <property type="component" value="Unassembled WGS sequence"/>
</dbReference>
<evidence type="ECO:0000256" key="12">
    <source>
        <dbReference type="ARBA" id="ARBA00024596"/>
    </source>
</evidence>
<reference evidence="25" key="1">
    <citation type="submission" date="2022-08" db="EMBL/GenBank/DDBJ databases">
        <title>A Global Phylogenomic Analysis of the Shiitake Genus Lentinula.</title>
        <authorList>
            <consortium name="DOE Joint Genome Institute"/>
            <person name="Sierra-Patev S."/>
            <person name="Min B."/>
            <person name="Naranjo-Ortiz M."/>
            <person name="Looney B."/>
            <person name="Konkel Z."/>
            <person name="Slot J.C."/>
            <person name="Sakamoto Y."/>
            <person name="Steenwyk J.L."/>
            <person name="Rokas A."/>
            <person name="Carro J."/>
            <person name="Camarero S."/>
            <person name="Ferreira P."/>
            <person name="Molpeceres G."/>
            <person name="Ruiz-Duenas F.J."/>
            <person name="Serrano A."/>
            <person name="Henrissat B."/>
            <person name="Drula E."/>
            <person name="Hughes K.W."/>
            <person name="Mata J.L."/>
            <person name="Ishikawa N.K."/>
            <person name="Vargas-Isla R."/>
            <person name="Ushijima S."/>
            <person name="Smith C.A."/>
            <person name="Ahrendt S."/>
            <person name="Andreopoulos W."/>
            <person name="He G."/>
            <person name="Labutti K."/>
            <person name="Lipzen A."/>
            <person name="Ng V."/>
            <person name="Riley R."/>
            <person name="Sandor L."/>
            <person name="Barry K."/>
            <person name="Martinez A.T."/>
            <person name="Xiao Y."/>
            <person name="Gibbons J.G."/>
            <person name="Terashima K."/>
            <person name="Grigoriev I.V."/>
            <person name="Hibbett D.S."/>
        </authorList>
    </citation>
    <scope>NUCLEOTIDE SEQUENCE</scope>
    <source>
        <strain evidence="25">RHP3577 ss4</strain>
    </source>
</reference>
<sequence>MSISSMPESIPGLEKDFNLLRETVSGGTSTKWIDHKKVKFYTNAFIFHENKVLLGYKKRGFGLHKYNGFGGKVELGETSPEAAARELEEEAGIKSALKHIGVLFFLSDDEDCAFHIDIYRGDGFTGVITESEEMRPEWFFTHADDSLDTGAAPSIPYEQLWETDPYWFPYLLSNTPFRGRADFRTDPDEGKLLPCKWWFGVLGGSAEVAD</sequence>
<dbReference type="SUPFAM" id="SSF55811">
    <property type="entry name" value="Nudix"/>
    <property type="match status" value="1"/>
</dbReference>
<comment type="catalytic activity">
    <reaction evidence="22">
        <text>N(6)-methyl-dATP + H2O = N(6)-methyl-dAMP + diphosphate + H(+)</text>
        <dbReference type="Rhea" id="RHEA:67604"/>
        <dbReference type="ChEBI" id="CHEBI:15377"/>
        <dbReference type="ChEBI" id="CHEBI:15378"/>
        <dbReference type="ChEBI" id="CHEBI:33019"/>
        <dbReference type="ChEBI" id="CHEBI:169976"/>
        <dbReference type="ChEBI" id="CHEBI:172872"/>
    </reaction>
    <physiologicalReaction direction="left-to-right" evidence="22">
        <dbReference type="Rhea" id="RHEA:67605"/>
    </physiologicalReaction>
</comment>
<accession>A0ABQ8V8S8</accession>
<name>A0ABQ8V8S8_9AGAR</name>
<dbReference type="PROSITE" id="PS00893">
    <property type="entry name" value="NUDIX_BOX"/>
    <property type="match status" value="1"/>
</dbReference>
<keyword evidence="6" id="KW-0378">Hydrolase</keyword>
<evidence type="ECO:0000256" key="2">
    <source>
        <dbReference type="ARBA" id="ARBA00004123"/>
    </source>
</evidence>
<evidence type="ECO:0000256" key="7">
    <source>
        <dbReference type="ARBA" id="ARBA00022842"/>
    </source>
</evidence>
<evidence type="ECO:0000256" key="15">
    <source>
        <dbReference type="ARBA" id="ARBA00029673"/>
    </source>
</evidence>
<evidence type="ECO:0000256" key="1">
    <source>
        <dbReference type="ARBA" id="ARBA00001946"/>
    </source>
</evidence>
<proteinExistence type="inferred from homology"/>
<dbReference type="PANTHER" id="PTHR43758">
    <property type="entry name" value="7,8-DIHYDRO-8-OXOGUANINE TRIPHOSPHATASE"/>
    <property type="match status" value="1"/>
</dbReference>
<evidence type="ECO:0000256" key="21">
    <source>
        <dbReference type="ARBA" id="ARBA00048894"/>
    </source>
</evidence>
<evidence type="ECO:0000256" key="4">
    <source>
        <dbReference type="ARBA" id="ARBA00011245"/>
    </source>
</evidence>
<evidence type="ECO:0000256" key="3">
    <source>
        <dbReference type="ARBA" id="ARBA00005582"/>
    </source>
</evidence>
<comment type="catalytic activity">
    <reaction evidence="20">
        <text>N(6)-methyl-ATP + H2O = N(6)-methyl-AMP + diphosphate + H(+)</text>
        <dbReference type="Rhea" id="RHEA:67608"/>
        <dbReference type="ChEBI" id="CHEBI:15377"/>
        <dbReference type="ChEBI" id="CHEBI:15378"/>
        <dbReference type="ChEBI" id="CHEBI:33019"/>
        <dbReference type="ChEBI" id="CHEBI:144842"/>
        <dbReference type="ChEBI" id="CHEBI:172873"/>
    </reaction>
    <physiologicalReaction direction="left-to-right" evidence="20">
        <dbReference type="Rhea" id="RHEA:67609"/>
    </physiologicalReaction>
</comment>
<evidence type="ECO:0000256" key="16">
    <source>
        <dbReference type="ARBA" id="ARBA00030634"/>
    </source>
</evidence>
<evidence type="ECO:0000313" key="26">
    <source>
        <dbReference type="Proteomes" id="UP001150217"/>
    </source>
</evidence>
<comment type="function">
    <text evidence="23">Oxidized purine nucleoside triphosphate hydrolase which is a prominent sanitizer of the oxidized nucleotide pool. Catalyzes the hydrolysis of 2-oxo-dATP (2-hydroxy-dATP) into 2-oxo-dAMP. Also has a significant hydrolase activity toward 2-oxo-ATP, 8-oxo-dGTP and 8-oxo-dATP. Through the hydrolysis of oxidized purine nucleoside triphosphates, prevents their incorporation into DNA and the subsequent transversions A:T to C:G and G:C to T:A. Also catalyzes the hydrolysis of methylated purine nucleoside triphosphate preventing their integration into DNA. Through this antimutagenic activity protects cells from oxidative stress.</text>
</comment>
<evidence type="ECO:0000256" key="8">
    <source>
        <dbReference type="ARBA" id="ARBA00023242"/>
    </source>
</evidence>
<evidence type="ECO:0000256" key="6">
    <source>
        <dbReference type="ARBA" id="ARBA00022801"/>
    </source>
</evidence>
<dbReference type="PRINTS" id="PR01403">
    <property type="entry name" value="8OXTPHPHTASE"/>
</dbReference>
<evidence type="ECO:0000256" key="14">
    <source>
        <dbReference type="ARBA" id="ARBA00026218"/>
    </source>
</evidence>
<dbReference type="InterPro" id="IPR015797">
    <property type="entry name" value="NUDIX_hydrolase-like_dom_sf"/>
</dbReference>
<dbReference type="InterPro" id="IPR000086">
    <property type="entry name" value="NUDIX_hydrolase_dom"/>
</dbReference>
<evidence type="ECO:0000259" key="24">
    <source>
        <dbReference type="PROSITE" id="PS51462"/>
    </source>
</evidence>
<keyword evidence="7" id="KW-0460">Magnesium</keyword>
<evidence type="ECO:0000256" key="22">
    <source>
        <dbReference type="ARBA" id="ARBA00049032"/>
    </source>
</evidence>
<evidence type="ECO:0000256" key="20">
    <source>
        <dbReference type="ARBA" id="ARBA00048002"/>
    </source>
</evidence>
<comment type="cofactor">
    <cofactor evidence="1">
        <name>Mg(2+)</name>
        <dbReference type="ChEBI" id="CHEBI:18420"/>
    </cofactor>
</comment>
<evidence type="ECO:0000256" key="17">
    <source>
        <dbReference type="ARBA" id="ARBA00030682"/>
    </source>
</evidence>
<dbReference type="InterPro" id="IPR020084">
    <property type="entry name" value="NUDIX_hydrolase_CS"/>
</dbReference>
<dbReference type="Pfam" id="PF00293">
    <property type="entry name" value="NUDIX"/>
    <property type="match status" value="1"/>
</dbReference>
<keyword evidence="5" id="KW-0479">Metal-binding</keyword>
<evidence type="ECO:0000256" key="23">
    <source>
        <dbReference type="ARBA" id="ARBA00053094"/>
    </source>
</evidence>
<comment type="subcellular location">
    <subcellularLocation>
        <location evidence="2">Nucleus</location>
    </subcellularLocation>
</comment>
<keyword evidence="8" id="KW-0539">Nucleus</keyword>
<comment type="catalytic activity">
    <reaction evidence="21">
        <text>O(6)-methyl-dGTP + H2O = O(6)-methyl-dGMP + diphosphate + H(+)</text>
        <dbReference type="Rhea" id="RHEA:67600"/>
        <dbReference type="ChEBI" id="CHEBI:15377"/>
        <dbReference type="ChEBI" id="CHEBI:15378"/>
        <dbReference type="ChEBI" id="CHEBI:33019"/>
        <dbReference type="ChEBI" id="CHEBI:169974"/>
        <dbReference type="ChEBI" id="CHEBI:169975"/>
    </reaction>
    <physiologicalReaction direction="left-to-right" evidence="21">
        <dbReference type="Rhea" id="RHEA:67601"/>
    </physiologicalReaction>
</comment>
<comment type="catalytic activity">
    <reaction evidence="9">
        <text>8-oxo-dATP + H2O = 8-oxo-dAMP + diphosphate + H(+)</text>
        <dbReference type="Rhea" id="RHEA:65396"/>
        <dbReference type="ChEBI" id="CHEBI:15377"/>
        <dbReference type="ChEBI" id="CHEBI:15378"/>
        <dbReference type="ChEBI" id="CHEBI:33019"/>
        <dbReference type="ChEBI" id="CHEBI:71361"/>
        <dbReference type="ChEBI" id="CHEBI:172871"/>
    </reaction>
    <physiologicalReaction direction="left-to-right" evidence="9">
        <dbReference type="Rhea" id="RHEA:65397"/>
    </physiologicalReaction>
</comment>
<evidence type="ECO:0000256" key="10">
    <source>
        <dbReference type="ARBA" id="ARBA00024459"/>
    </source>
</evidence>
<organism evidence="25 26">
    <name type="scientific">Lentinula lateritia</name>
    <dbReference type="NCBI Taxonomy" id="40482"/>
    <lineage>
        <taxon>Eukaryota</taxon>
        <taxon>Fungi</taxon>
        <taxon>Dikarya</taxon>
        <taxon>Basidiomycota</taxon>
        <taxon>Agaricomycotina</taxon>
        <taxon>Agaricomycetes</taxon>
        <taxon>Agaricomycetidae</taxon>
        <taxon>Agaricales</taxon>
        <taxon>Marasmiineae</taxon>
        <taxon>Omphalotaceae</taxon>
        <taxon>Lentinula</taxon>
    </lineage>
</organism>
<dbReference type="PANTHER" id="PTHR43758:SF2">
    <property type="entry name" value="OXIDIZED PURINE NUCLEOSIDE TRIPHOSPHATE HYDROLASE"/>
    <property type="match status" value="1"/>
</dbReference>
<dbReference type="EMBL" id="JANVFT010000062">
    <property type="protein sequence ID" value="KAJ4479874.1"/>
    <property type="molecule type" value="Genomic_DNA"/>
</dbReference>
<comment type="catalytic activity">
    <reaction evidence="11">
        <text>8-oxo-dGTP + H2O = 8-oxo-dGMP + diphosphate + H(+)</text>
        <dbReference type="Rhea" id="RHEA:31575"/>
        <dbReference type="ChEBI" id="CHEBI:15377"/>
        <dbReference type="ChEBI" id="CHEBI:15378"/>
        <dbReference type="ChEBI" id="CHEBI:33019"/>
        <dbReference type="ChEBI" id="CHEBI:63224"/>
        <dbReference type="ChEBI" id="CHEBI:77896"/>
    </reaction>
    <physiologicalReaction direction="left-to-right" evidence="11">
        <dbReference type="Rhea" id="RHEA:31576"/>
    </physiologicalReaction>
</comment>
<feature type="domain" description="Nudix hydrolase" evidence="24">
    <location>
        <begin position="37"/>
        <end position="164"/>
    </location>
</feature>
<evidence type="ECO:0000256" key="11">
    <source>
        <dbReference type="ARBA" id="ARBA00024486"/>
    </source>
</evidence>
<dbReference type="EC" id="3.6.1.56" evidence="13"/>
<protein>
    <recommendedName>
        <fullName evidence="14">Oxidized purine nucleoside triphosphate hydrolase</fullName>
        <ecNumber evidence="13">3.6.1.56</ecNumber>
    </recommendedName>
    <alternativeName>
        <fullName evidence="18">2-hydroxy-dATP diphosphatase</fullName>
    </alternativeName>
    <alternativeName>
        <fullName evidence="17">7,8-dihydro-8-oxoguanine triphosphatase</fullName>
    </alternativeName>
    <alternativeName>
        <fullName evidence="16">8-oxo-dGTPase</fullName>
    </alternativeName>
    <alternativeName>
        <fullName evidence="19">Methylated purine nucleoside triphosphate hydrolase</fullName>
    </alternativeName>
    <alternativeName>
        <fullName evidence="15">Nucleoside diphosphate-linked moiety X motif 1</fullName>
    </alternativeName>
</protein>
<comment type="caution">
    <text evidence="25">The sequence shown here is derived from an EMBL/GenBank/DDBJ whole genome shotgun (WGS) entry which is preliminary data.</text>
</comment>
<comment type="catalytic activity">
    <reaction evidence="10">
        <text>2-oxo-dATP + H2O = 2-oxo-dAMP + diphosphate + H(+)</text>
        <dbReference type="Rhea" id="RHEA:31583"/>
        <dbReference type="ChEBI" id="CHEBI:15377"/>
        <dbReference type="ChEBI" id="CHEBI:15378"/>
        <dbReference type="ChEBI" id="CHEBI:33019"/>
        <dbReference type="ChEBI" id="CHEBI:63212"/>
        <dbReference type="ChEBI" id="CHEBI:77897"/>
        <dbReference type="EC" id="3.6.1.56"/>
    </reaction>
    <physiologicalReaction direction="left-to-right" evidence="10">
        <dbReference type="Rhea" id="RHEA:31584"/>
    </physiologicalReaction>
</comment>
<comment type="subunit">
    <text evidence="4">Monomer.</text>
</comment>
<keyword evidence="26" id="KW-1185">Reference proteome</keyword>
<comment type="similarity">
    <text evidence="3">Belongs to the Nudix hydrolase family.</text>
</comment>
<evidence type="ECO:0000256" key="13">
    <source>
        <dbReference type="ARBA" id="ARBA00026103"/>
    </source>
</evidence>